<keyword evidence="2" id="KW-1133">Transmembrane helix</keyword>
<dbReference type="EMBL" id="PVTI01000014">
    <property type="protein sequence ID" value="PRY58064.1"/>
    <property type="molecule type" value="Genomic_DNA"/>
</dbReference>
<feature type="transmembrane region" description="Helical" evidence="2">
    <location>
        <begin position="266"/>
        <end position="286"/>
    </location>
</feature>
<feature type="region of interest" description="Disordered" evidence="1">
    <location>
        <begin position="1"/>
        <end position="21"/>
    </location>
</feature>
<sequence>MSTGAGEQGPPVITQQPVGGEAVGHVPVGGAPKRSFGDWHGRFMVAFGGAVLVVVAMLLGQAWTEGLRASSYGELERDIRDGSVQEWYVANSLDRGRFDGLVANQVNAQESGPNPTMPGDGTGGAPPTDGMDSVPEQDTGGIIVWRVWGATGWQVAASDMVQRPGESMRQAADQRSRELVGQLLESQAPMRAFQFGDASILGGITGLGGFLLLAGLIFGAVPRVGTRWFWFWAIVMAPLFLGVIAYAVTELIGIRRRPDRPLGKRLPGVIGFVGSAVLGIIVTIGADQLRQQGVDLPL</sequence>
<feature type="transmembrane region" description="Helical" evidence="2">
    <location>
        <begin position="228"/>
        <end position="254"/>
    </location>
</feature>
<evidence type="ECO:0000256" key="2">
    <source>
        <dbReference type="SAM" id="Phobius"/>
    </source>
</evidence>
<keyword evidence="4" id="KW-1185">Reference proteome</keyword>
<feature type="transmembrane region" description="Helical" evidence="2">
    <location>
        <begin position="43"/>
        <end position="63"/>
    </location>
</feature>
<evidence type="ECO:0000313" key="4">
    <source>
        <dbReference type="Proteomes" id="UP000237822"/>
    </source>
</evidence>
<keyword evidence="2" id="KW-0472">Membrane</keyword>
<accession>A0A2T0UJK3</accession>
<dbReference type="RefSeq" id="WP_146132923.1">
    <property type="nucleotide sequence ID" value="NZ_PVTI01000014.1"/>
</dbReference>
<proteinExistence type="predicted"/>
<feature type="transmembrane region" description="Helical" evidence="2">
    <location>
        <begin position="200"/>
        <end position="222"/>
    </location>
</feature>
<evidence type="ECO:0000256" key="1">
    <source>
        <dbReference type="SAM" id="MobiDB-lite"/>
    </source>
</evidence>
<dbReference type="Proteomes" id="UP000237822">
    <property type="component" value="Unassembled WGS sequence"/>
</dbReference>
<comment type="caution">
    <text evidence="3">The sequence shown here is derived from an EMBL/GenBank/DDBJ whole genome shotgun (WGS) entry which is preliminary data.</text>
</comment>
<gene>
    <name evidence="3" type="ORF">BCF74_11496</name>
</gene>
<protein>
    <submittedName>
        <fullName evidence="3">Uncharacterized protein</fullName>
    </submittedName>
</protein>
<name>A0A2T0UJK3_9MICO</name>
<dbReference type="OrthoDB" id="4775568at2"/>
<dbReference type="AlphaFoldDB" id="A0A2T0UJK3"/>
<organism evidence="3 4">
    <name type="scientific">Knoellia remsis</name>
    <dbReference type="NCBI Taxonomy" id="407159"/>
    <lineage>
        <taxon>Bacteria</taxon>
        <taxon>Bacillati</taxon>
        <taxon>Actinomycetota</taxon>
        <taxon>Actinomycetes</taxon>
        <taxon>Micrococcales</taxon>
        <taxon>Intrasporangiaceae</taxon>
        <taxon>Knoellia</taxon>
    </lineage>
</organism>
<reference evidence="3 4" key="1">
    <citation type="submission" date="2018-03" db="EMBL/GenBank/DDBJ databases">
        <title>Genomic Encyclopedia of Archaeal and Bacterial Type Strains, Phase II (KMG-II): from individual species to whole genera.</title>
        <authorList>
            <person name="Goeker M."/>
        </authorList>
    </citation>
    <scope>NUCLEOTIDE SEQUENCE [LARGE SCALE GENOMIC DNA]</scope>
    <source>
        <strain evidence="3 4">ATCC BAA-1496</strain>
    </source>
</reference>
<evidence type="ECO:0000313" key="3">
    <source>
        <dbReference type="EMBL" id="PRY58064.1"/>
    </source>
</evidence>
<feature type="region of interest" description="Disordered" evidence="1">
    <location>
        <begin position="107"/>
        <end position="128"/>
    </location>
</feature>
<keyword evidence="2" id="KW-0812">Transmembrane</keyword>